<keyword evidence="5" id="KW-1185">Reference proteome</keyword>
<comment type="caution">
    <text evidence="4">The sequence shown here is derived from an EMBL/GenBank/DDBJ whole genome shotgun (WGS) entry which is preliminary data.</text>
</comment>
<name>A0A814M9F5_9BILA</name>
<evidence type="ECO:0000313" key="3">
    <source>
        <dbReference type="EMBL" id="CAF0819567.1"/>
    </source>
</evidence>
<dbReference type="InterPro" id="IPR029071">
    <property type="entry name" value="Ubiquitin-like_domsf"/>
</dbReference>
<sequence length="184" mass="21117">MFSVTIDQSSNILQLKTVIYNEGFVTSINEQKLLFLGVELDDDLTIRQCRLNNSSLILLLIQKTENLAVSSDHDQYDRFARKRKSIWEARLGFDDAGERVDEDDDNDGDCDNDDEDEDGDSDDEDEDDDSGDDNVDSDDNQHLHCESNAHSNNQSCTDSYLYRNDESDEDEFITSLVFYYPDLK</sequence>
<reference evidence="4" key="1">
    <citation type="submission" date="2021-02" db="EMBL/GenBank/DDBJ databases">
        <authorList>
            <person name="Nowell W R."/>
        </authorList>
    </citation>
    <scope>NUCLEOTIDE SEQUENCE</scope>
</reference>
<evidence type="ECO:0000256" key="1">
    <source>
        <dbReference type="SAM" id="MobiDB-lite"/>
    </source>
</evidence>
<dbReference type="Pfam" id="PF00240">
    <property type="entry name" value="ubiquitin"/>
    <property type="match status" value="1"/>
</dbReference>
<gene>
    <name evidence="4" type="ORF">BJG266_LOCUS19970</name>
    <name evidence="3" type="ORF">QVE165_LOCUS5186</name>
</gene>
<feature type="compositionally biased region" description="Acidic residues" evidence="1">
    <location>
        <begin position="100"/>
        <end position="138"/>
    </location>
</feature>
<dbReference type="EMBL" id="CAJNOI010000110">
    <property type="protein sequence ID" value="CAF1075829.1"/>
    <property type="molecule type" value="Genomic_DNA"/>
</dbReference>
<evidence type="ECO:0000313" key="4">
    <source>
        <dbReference type="EMBL" id="CAF1075829.1"/>
    </source>
</evidence>
<feature type="domain" description="Ubiquitin-like" evidence="2">
    <location>
        <begin position="1"/>
        <end position="66"/>
    </location>
</feature>
<dbReference type="AlphaFoldDB" id="A0A814M9F5"/>
<accession>A0A814M9F5</accession>
<dbReference type="Proteomes" id="UP000663877">
    <property type="component" value="Unassembled WGS sequence"/>
</dbReference>
<dbReference type="CDD" id="cd17039">
    <property type="entry name" value="Ubl_ubiquitin_like"/>
    <property type="match status" value="1"/>
</dbReference>
<evidence type="ECO:0000313" key="5">
    <source>
        <dbReference type="Proteomes" id="UP000663832"/>
    </source>
</evidence>
<dbReference type="EMBL" id="CAJNOM010000020">
    <property type="protein sequence ID" value="CAF0819567.1"/>
    <property type="molecule type" value="Genomic_DNA"/>
</dbReference>
<feature type="compositionally biased region" description="Polar residues" evidence="1">
    <location>
        <begin position="148"/>
        <end position="158"/>
    </location>
</feature>
<organism evidence="4 6">
    <name type="scientific">Adineta steineri</name>
    <dbReference type="NCBI Taxonomy" id="433720"/>
    <lineage>
        <taxon>Eukaryota</taxon>
        <taxon>Metazoa</taxon>
        <taxon>Spiralia</taxon>
        <taxon>Gnathifera</taxon>
        <taxon>Rotifera</taxon>
        <taxon>Eurotatoria</taxon>
        <taxon>Bdelloidea</taxon>
        <taxon>Adinetida</taxon>
        <taxon>Adinetidae</taxon>
        <taxon>Adineta</taxon>
    </lineage>
</organism>
<dbReference type="SUPFAM" id="SSF54236">
    <property type="entry name" value="Ubiquitin-like"/>
    <property type="match status" value="1"/>
</dbReference>
<proteinExistence type="predicted"/>
<evidence type="ECO:0000259" key="2">
    <source>
        <dbReference type="PROSITE" id="PS50053"/>
    </source>
</evidence>
<dbReference type="Gene3D" id="3.10.20.90">
    <property type="entry name" value="Phosphatidylinositol 3-kinase Catalytic Subunit, Chain A, domain 1"/>
    <property type="match status" value="1"/>
</dbReference>
<feature type="region of interest" description="Disordered" evidence="1">
    <location>
        <begin position="97"/>
        <end position="158"/>
    </location>
</feature>
<dbReference type="PROSITE" id="PS50053">
    <property type="entry name" value="UBIQUITIN_2"/>
    <property type="match status" value="1"/>
</dbReference>
<evidence type="ECO:0000313" key="6">
    <source>
        <dbReference type="Proteomes" id="UP000663877"/>
    </source>
</evidence>
<protein>
    <recommendedName>
        <fullName evidence="2">Ubiquitin-like domain-containing protein</fullName>
    </recommendedName>
</protein>
<dbReference type="Proteomes" id="UP000663832">
    <property type="component" value="Unassembled WGS sequence"/>
</dbReference>
<dbReference type="InterPro" id="IPR000626">
    <property type="entry name" value="Ubiquitin-like_dom"/>
</dbReference>